<evidence type="ECO:0000313" key="3">
    <source>
        <dbReference type="EMBL" id="BAR99705.1"/>
    </source>
</evidence>
<dbReference type="OrthoDB" id="1522627at2"/>
<feature type="chain" id="PRO_5014229086" description="DUF4431 domain-containing protein" evidence="1">
    <location>
        <begin position="21"/>
        <end position="124"/>
    </location>
</feature>
<name>A0A0H5BBY5_BLAVI</name>
<evidence type="ECO:0000259" key="2">
    <source>
        <dbReference type="Pfam" id="PF14485"/>
    </source>
</evidence>
<proteinExistence type="predicted"/>
<dbReference type="Pfam" id="PF14485">
    <property type="entry name" value="DUF4431"/>
    <property type="match status" value="1"/>
</dbReference>
<organism evidence="4 5">
    <name type="scientific">Blastochloris viridis</name>
    <name type="common">Rhodopseudomonas viridis</name>
    <dbReference type="NCBI Taxonomy" id="1079"/>
    <lineage>
        <taxon>Bacteria</taxon>
        <taxon>Pseudomonadati</taxon>
        <taxon>Pseudomonadota</taxon>
        <taxon>Alphaproteobacteria</taxon>
        <taxon>Hyphomicrobiales</taxon>
        <taxon>Blastochloridaceae</taxon>
        <taxon>Blastochloris</taxon>
    </lineage>
</organism>
<feature type="signal peptide" evidence="1">
    <location>
        <begin position="1"/>
        <end position="20"/>
    </location>
</feature>
<dbReference type="RefSeq" id="WP_055037975.1">
    <property type="nucleotide sequence ID" value="NZ_AP014854.2"/>
</dbReference>
<keyword evidence="5" id="KW-1185">Reference proteome</keyword>
<reference evidence="4" key="2">
    <citation type="submission" date="2015-11" db="EMBL/GenBank/DDBJ databases">
        <authorList>
            <person name="Zhang Y."/>
            <person name="Guo Z."/>
        </authorList>
    </citation>
    <scope>NUCLEOTIDE SEQUENCE</scope>
    <source>
        <strain evidence="4">1</strain>
    </source>
</reference>
<reference evidence="3" key="1">
    <citation type="journal article" date="2015" name="Genome Announc.">
        <title>Complete Genome Sequence of the Bacteriochlorophyll b-Producing Photosynthetic Bacterium Blastochloris viridis.</title>
        <authorList>
            <person name="Tsukatani Y."/>
            <person name="Hirose Y."/>
            <person name="Harada J."/>
            <person name="Misawa N."/>
            <person name="Mori K."/>
            <person name="Inoue K."/>
            <person name="Tamiaki H."/>
        </authorList>
    </citation>
    <scope>NUCLEOTIDE SEQUENCE [LARGE SCALE GENOMIC DNA]</scope>
    <source>
        <strain evidence="3">DSM 133</strain>
    </source>
</reference>
<accession>A0A0H5BBY5</accession>
<gene>
    <name evidence="3" type="ORF">BV133_2112</name>
    <name evidence="4" type="ORF">BVIRIDIS_20370</name>
</gene>
<reference evidence="5" key="3">
    <citation type="journal article" date="2016" name="Genome Announc.">
        <title>Revised genome sequence of the purple photosynthetic bacterium Blastochloris viridis.</title>
        <authorList>
            <person name="Liu L.N."/>
            <person name="Faulkner M."/>
            <person name="Liu X."/>
            <person name="Huang F."/>
            <person name="Darby A.C."/>
            <person name="Hall N."/>
        </authorList>
    </citation>
    <scope>NUCLEOTIDE SEQUENCE [LARGE SCALE GENOMIC DNA]</scope>
    <source>
        <strain evidence="5">ATCC 19567 / DSM 133 / F</strain>
    </source>
</reference>
<dbReference type="Proteomes" id="UP000065734">
    <property type="component" value="Chromosome I"/>
</dbReference>
<evidence type="ECO:0000256" key="1">
    <source>
        <dbReference type="SAM" id="SignalP"/>
    </source>
</evidence>
<feature type="domain" description="DUF4431" evidence="2">
    <location>
        <begin position="77"/>
        <end position="122"/>
    </location>
</feature>
<evidence type="ECO:0000313" key="5">
    <source>
        <dbReference type="Proteomes" id="UP000065734"/>
    </source>
</evidence>
<evidence type="ECO:0000313" key="4">
    <source>
        <dbReference type="EMBL" id="CUU43020.1"/>
    </source>
</evidence>
<sequence>MTRALLIAVALTLAAGPAMAACLDANAEDAVAEGRLSRGTFQDAAGRTETAFILSLAAPTCLTGPDEFDQVPEAKRLHLYASDEAVALARFVGKTVRVSGRPFGAHTAHHHAPIVMDVVRIEAR</sequence>
<dbReference type="PROSITE" id="PS51257">
    <property type="entry name" value="PROKAR_LIPOPROTEIN"/>
    <property type="match status" value="1"/>
</dbReference>
<protein>
    <recommendedName>
        <fullName evidence="2">DUF4431 domain-containing protein</fullName>
    </recommendedName>
</protein>
<dbReference type="STRING" id="1079.BVIR_2593"/>
<dbReference type="EMBL" id="LN907867">
    <property type="protein sequence ID" value="CUU43020.1"/>
    <property type="molecule type" value="Genomic_DNA"/>
</dbReference>
<dbReference type="InterPro" id="IPR027826">
    <property type="entry name" value="DUF4431"/>
</dbReference>
<dbReference type="EMBL" id="AP014854">
    <property type="protein sequence ID" value="BAR99705.1"/>
    <property type="molecule type" value="Genomic_DNA"/>
</dbReference>
<dbReference type="AlphaFoldDB" id="A0A0H5BBY5"/>
<keyword evidence="1" id="KW-0732">Signal</keyword>
<dbReference type="KEGG" id="bvr:BVIR_2593"/>